<feature type="binding site" evidence="2">
    <location>
        <position position="348"/>
    </location>
    <ligand>
        <name>L-tryptophan</name>
        <dbReference type="ChEBI" id="CHEBI:57912"/>
    </ligand>
</feature>
<dbReference type="PIRSF" id="PIRSF011396">
    <property type="entry name" value="Trp_halogenase"/>
    <property type="match status" value="1"/>
</dbReference>
<keyword evidence="2" id="KW-0274">FAD</keyword>
<dbReference type="InterPro" id="IPR036188">
    <property type="entry name" value="FAD/NAD-bd_sf"/>
</dbReference>
<protein>
    <submittedName>
        <fullName evidence="3">Tryptophan 7-halogenase</fullName>
    </submittedName>
</protein>
<evidence type="ECO:0000256" key="2">
    <source>
        <dbReference type="PIRSR" id="PIRSR011396-2"/>
    </source>
</evidence>
<dbReference type="InterPro" id="IPR050816">
    <property type="entry name" value="Flavin-dep_Halogenase_NPB"/>
</dbReference>
<gene>
    <name evidence="3" type="ORF">HII17_01785</name>
</gene>
<dbReference type="InterPro" id="IPR033856">
    <property type="entry name" value="Trp_halogen"/>
</dbReference>
<feature type="active site" evidence="1">
    <location>
        <position position="82"/>
    </location>
</feature>
<sequence length="517" mass="58139">MNSGPVSSIIVVGGGSSGWMSALYLNRLYNQEKHTVDITVIESKDIGIIGVGEATVHSIRFFFAAMGLDEAELLKETNATLKAGIMFNNWMKPVDGKMHQYFHPFEHVQIGPGLDIASRWLLSGRGEIERFDQGASLSAHLIEKGHSPKMANARPYEGAVPYGYHLDATLMSRYLRKKATEAGVKHIEGTVSQVNVNGENIESIVTEHGVHQADIYLDSTGFRGLLINQVKSDNWQSFEDALPCNKAVAMQIAYDDDQVPNPYTTATALDNGWAWQIDLVNRRGTGYVYDGNRISKEQAEAALIAHNGENATILKTVHLDMNVGCRKEFWVGNCVAIGLSGGFIEPLESTGLHIINIGVRLLATHLSSNQIPQEVRDSYNRLMNGAYQDLKQFIVLHYCLTNRDDTEFWQQAQRSVDFCPELKRNLTVWQHKVCEYFDLAGGYSTTFTDENYRFILYGMQHYPNLNMQVDEEHSKDLFEKLGRKATQTVQNTLSHEAFIQSLHDMSLSEIADMWRNH</sequence>
<keyword evidence="2" id="KW-0547">Nucleotide-binding</keyword>
<dbReference type="RefSeq" id="WP_169073602.1">
    <property type="nucleotide sequence ID" value="NZ_JABBXH010000001.1"/>
</dbReference>
<evidence type="ECO:0000313" key="3">
    <source>
        <dbReference type="EMBL" id="NMP30278.1"/>
    </source>
</evidence>
<keyword evidence="2" id="KW-0285">Flavoprotein</keyword>
<accession>A0A7Y0L9V2</accession>
<feature type="binding site" evidence="2">
    <location>
        <position position="191"/>
    </location>
    <ligand>
        <name>FAD</name>
        <dbReference type="ChEBI" id="CHEBI:57692"/>
    </ligand>
</feature>
<reference evidence="3 4" key="1">
    <citation type="submission" date="2020-04" db="EMBL/GenBank/DDBJ databases">
        <title>Thalassotalea sp. M1531, isolated from the surface of marine red alga.</title>
        <authorList>
            <person name="Pang L."/>
            <person name="Lu D.-C."/>
        </authorList>
    </citation>
    <scope>NUCLEOTIDE SEQUENCE [LARGE SCALE GENOMIC DNA]</scope>
    <source>
        <strain evidence="3 4">M1531</strain>
    </source>
</reference>
<feature type="binding site" evidence="2">
    <location>
        <position position="339"/>
    </location>
    <ligand>
        <name>FAD</name>
        <dbReference type="ChEBI" id="CHEBI:57692"/>
    </ligand>
</feature>
<dbReference type="Proteomes" id="UP000568664">
    <property type="component" value="Unassembled WGS sequence"/>
</dbReference>
<proteinExistence type="predicted"/>
<dbReference type="Gene3D" id="3.50.50.60">
    <property type="entry name" value="FAD/NAD(P)-binding domain"/>
    <property type="match status" value="1"/>
</dbReference>
<dbReference type="PANTHER" id="PTHR43747:SF4">
    <property type="entry name" value="FLAVIN-DEPENDENT TRYPTOPHAN HALOGENASE"/>
    <property type="match status" value="1"/>
</dbReference>
<dbReference type="Pfam" id="PF04820">
    <property type="entry name" value="Trp_halogenase"/>
    <property type="match status" value="1"/>
</dbReference>
<dbReference type="PANTHER" id="PTHR43747">
    <property type="entry name" value="FAD-BINDING PROTEIN"/>
    <property type="match status" value="1"/>
</dbReference>
<organism evidence="3 4">
    <name type="scientific">Thalassotalea algicola</name>
    <dbReference type="NCBI Taxonomy" id="2716224"/>
    <lineage>
        <taxon>Bacteria</taxon>
        <taxon>Pseudomonadati</taxon>
        <taxon>Pseudomonadota</taxon>
        <taxon>Gammaproteobacteria</taxon>
        <taxon>Alteromonadales</taxon>
        <taxon>Colwelliaceae</taxon>
        <taxon>Thalassotalea</taxon>
    </lineage>
</organism>
<dbReference type="EMBL" id="JABBXH010000001">
    <property type="protein sequence ID" value="NMP30278.1"/>
    <property type="molecule type" value="Genomic_DNA"/>
</dbReference>
<feature type="binding site" evidence="2">
    <location>
        <position position="82"/>
    </location>
    <ligand>
        <name>7-chloro-L-tryptophan</name>
        <dbReference type="ChEBI" id="CHEBI:58713"/>
    </ligand>
</feature>
<comment type="caution">
    <text evidence="3">The sequence shown here is derived from an EMBL/GenBank/DDBJ whole genome shotgun (WGS) entry which is preliminary data.</text>
</comment>
<name>A0A7Y0L9V2_9GAMM</name>
<dbReference type="InterPro" id="IPR006905">
    <property type="entry name" value="Flavin_halogenase"/>
</dbReference>
<evidence type="ECO:0000256" key="1">
    <source>
        <dbReference type="PIRSR" id="PIRSR011396-1"/>
    </source>
</evidence>
<keyword evidence="4" id="KW-1185">Reference proteome</keyword>
<dbReference type="AlphaFoldDB" id="A0A7Y0L9V2"/>
<dbReference type="GO" id="GO:0000166">
    <property type="term" value="F:nucleotide binding"/>
    <property type="evidence" value="ECO:0007669"/>
    <property type="project" value="UniProtKB-KW"/>
</dbReference>
<dbReference type="SUPFAM" id="SSF51905">
    <property type="entry name" value="FAD/NAD(P)-binding domain"/>
    <property type="match status" value="1"/>
</dbReference>
<evidence type="ECO:0000313" key="4">
    <source>
        <dbReference type="Proteomes" id="UP000568664"/>
    </source>
</evidence>
<dbReference type="GO" id="GO:0004497">
    <property type="term" value="F:monooxygenase activity"/>
    <property type="evidence" value="ECO:0007669"/>
    <property type="project" value="InterPro"/>
</dbReference>